<comment type="caution">
    <text evidence="3">The sequence shown here is derived from an EMBL/GenBank/DDBJ whole genome shotgun (WGS) entry which is preliminary data.</text>
</comment>
<gene>
    <name evidence="3" type="ORF">HMPREF9488_03494</name>
</gene>
<evidence type="ECO:0000313" key="3">
    <source>
        <dbReference type="EMBL" id="EFW03212.1"/>
    </source>
</evidence>
<dbReference type="InterPro" id="IPR024981">
    <property type="entry name" value="DUF3887"/>
</dbReference>
<proteinExistence type="predicted"/>
<dbReference type="STRING" id="100884.GCA_000269565_00627"/>
<feature type="domain" description="DUF3887" evidence="2">
    <location>
        <begin position="123"/>
        <end position="213"/>
    </location>
</feature>
<dbReference type="eggNOG" id="ENOG50332DC">
    <property type="taxonomic scope" value="Bacteria"/>
</dbReference>
<evidence type="ECO:0000259" key="2">
    <source>
        <dbReference type="Pfam" id="PF13026"/>
    </source>
</evidence>
<dbReference type="HOGENOM" id="CLU_111083_0_0_9"/>
<reference evidence="3 4" key="1">
    <citation type="submission" date="2010-12" db="EMBL/GenBank/DDBJ databases">
        <title>The Genome Sequence of Coprobacillus sp. strain 29_1.</title>
        <authorList>
            <consortium name="The Broad Institute Genome Sequencing Platform"/>
            <person name="Earl A."/>
            <person name="Ward D."/>
            <person name="Feldgarden M."/>
            <person name="Gevers D."/>
            <person name="Daigneault M."/>
            <person name="Sibley C.D."/>
            <person name="White A."/>
            <person name="Strauss J."/>
            <person name="Allen-Vercoe E."/>
            <person name="Young S.K."/>
            <person name="Zeng Q."/>
            <person name="Gargeya S."/>
            <person name="Fitzgerald M."/>
            <person name="Haas B."/>
            <person name="Abouelleil A."/>
            <person name="Alvarado L."/>
            <person name="Arachchi H.M."/>
            <person name="Berlin A."/>
            <person name="Brown A."/>
            <person name="Chapman S.B."/>
            <person name="Chen Z."/>
            <person name="Dunbar C."/>
            <person name="Freedman E."/>
            <person name="Gearin G."/>
            <person name="Gellesch M."/>
            <person name="Goldberg J."/>
            <person name="Griggs A."/>
            <person name="Gujja S."/>
            <person name="Heilman E."/>
            <person name="Heiman D."/>
            <person name="Howarth C."/>
            <person name="Larson L."/>
            <person name="Lui A."/>
            <person name="MacDonald P.J.P."/>
            <person name="Mehta T."/>
            <person name="Montmayeur A."/>
            <person name="Murphy C."/>
            <person name="Neiman D."/>
            <person name="Pearson M."/>
            <person name="Priest M."/>
            <person name="Roberts A."/>
            <person name="Saif S."/>
            <person name="Shea T."/>
            <person name="Shenoy N."/>
            <person name="Sisk P."/>
            <person name="Stolte C."/>
            <person name="Sykes S."/>
            <person name="White J."/>
            <person name="Yandava C."/>
            <person name="Nusbaum C."/>
            <person name="Birren B."/>
        </authorList>
    </citation>
    <scope>NUCLEOTIDE SEQUENCE [LARGE SCALE GENOMIC DNA]</scope>
    <source>
        <strain evidence="3 4">29_1</strain>
    </source>
</reference>
<keyword evidence="1" id="KW-0812">Transmembrane</keyword>
<keyword evidence="4" id="KW-1185">Reference proteome</keyword>
<keyword evidence="1" id="KW-1133">Transmembrane helix</keyword>
<name>E7GFF1_9FIRM</name>
<dbReference type="Gene3D" id="3.10.450.590">
    <property type="match status" value="1"/>
</dbReference>
<dbReference type="Pfam" id="PF13026">
    <property type="entry name" value="DUF3887"/>
    <property type="match status" value="1"/>
</dbReference>
<feature type="transmembrane region" description="Helical" evidence="1">
    <location>
        <begin position="77"/>
        <end position="96"/>
    </location>
</feature>
<organism evidence="3 4">
    <name type="scientific">Coprobacillus cateniformis</name>
    <dbReference type="NCBI Taxonomy" id="100884"/>
    <lineage>
        <taxon>Bacteria</taxon>
        <taxon>Bacillati</taxon>
        <taxon>Bacillota</taxon>
        <taxon>Erysipelotrichia</taxon>
        <taxon>Erysipelotrichales</taxon>
        <taxon>Coprobacillaceae</taxon>
        <taxon>Coprobacillus</taxon>
    </lineage>
</organism>
<dbReference type="AlphaFoldDB" id="E7GFF1"/>
<protein>
    <recommendedName>
        <fullName evidence="2">DUF3887 domain-containing protein</fullName>
    </recommendedName>
</protein>
<evidence type="ECO:0000313" key="4">
    <source>
        <dbReference type="Proteomes" id="UP000003157"/>
    </source>
</evidence>
<evidence type="ECO:0000256" key="1">
    <source>
        <dbReference type="SAM" id="Phobius"/>
    </source>
</evidence>
<dbReference type="Proteomes" id="UP000003157">
    <property type="component" value="Unassembled WGS sequence"/>
</dbReference>
<dbReference type="EMBL" id="ADKX01000049">
    <property type="protein sequence ID" value="EFW03212.1"/>
    <property type="molecule type" value="Genomic_DNA"/>
</dbReference>
<sequence length="216" mass="24343">MIKMNKERYMSVFKKSLGCNKEKKNLICEELDADIQEAMKNGESWSDIQERLGEPHVLANEFNENLGVKNSSPKKKVWIYIGIVVIGLLLAGFFYINSLIPQVSNIGASGYFQQSEVEKQSLDIVVNLSQRNYQAIHDISNQELQGALSQERLETAVNGLGDIGEFEKITSQNYAEVTQKGEVNVVGELVALYDQRSVTYTISFDKDMKLSGLYMK</sequence>
<keyword evidence="1" id="KW-0472">Membrane</keyword>
<dbReference type="OrthoDB" id="3174034at2"/>
<accession>E7GFF1</accession>